<evidence type="ECO:0000313" key="1">
    <source>
        <dbReference type="EMBL" id="ELY84071.1"/>
    </source>
</evidence>
<dbReference type="Proteomes" id="UP000011511">
    <property type="component" value="Unassembled WGS sequence"/>
</dbReference>
<dbReference type="EMBL" id="AOIK01000042">
    <property type="protein sequence ID" value="ELY84071.1"/>
    <property type="molecule type" value="Genomic_DNA"/>
</dbReference>
<reference evidence="1 2" key="1">
    <citation type="journal article" date="2014" name="PLoS Genet.">
        <title>Phylogenetically driven sequencing of extremely halophilic archaea reveals strategies for static and dynamic osmo-response.</title>
        <authorList>
            <person name="Becker E.A."/>
            <person name="Seitzer P.M."/>
            <person name="Tritt A."/>
            <person name="Larsen D."/>
            <person name="Krusor M."/>
            <person name="Yao A.I."/>
            <person name="Wu D."/>
            <person name="Madern D."/>
            <person name="Eisen J.A."/>
            <person name="Darling A.E."/>
            <person name="Facciotti M.T."/>
        </authorList>
    </citation>
    <scope>NUCLEOTIDE SEQUENCE [LARGE SCALE GENOMIC DNA]</scope>
    <source>
        <strain evidence="1 2">JCM 12890</strain>
    </source>
</reference>
<comment type="caution">
    <text evidence="1">The sequence shown here is derived from an EMBL/GenBank/DDBJ whole genome shotgun (WGS) entry which is preliminary data.</text>
</comment>
<dbReference type="AlphaFoldDB" id="L9ZDI4"/>
<protein>
    <submittedName>
        <fullName evidence="1">Transposase</fullName>
    </submittedName>
</protein>
<organism evidence="1 2">
    <name type="scientific">Natrinema altunense (strain JCM 12890 / CGMCC 1.3731 / AJ2)</name>
    <dbReference type="NCBI Taxonomy" id="1227494"/>
    <lineage>
        <taxon>Archaea</taxon>
        <taxon>Methanobacteriati</taxon>
        <taxon>Methanobacteriota</taxon>
        <taxon>Stenosarchaea group</taxon>
        <taxon>Halobacteria</taxon>
        <taxon>Halobacteriales</taxon>
        <taxon>Natrialbaceae</taxon>
        <taxon>Natrinema</taxon>
    </lineage>
</organism>
<dbReference type="PANTHER" id="PTHR39967:SF1">
    <property type="entry name" value="ISH14-TYPE TRANSPOSASE HSIRS44"/>
    <property type="match status" value="1"/>
</dbReference>
<keyword evidence="2" id="KW-1185">Reference proteome</keyword>
<sequence length="115" mass="13331">MYAAVDRKTNKHLHIRLFSTATIALTELVLRELTEKHDIEDAVFLVDGTQHLQTVLRRHGLRFRYEKQGNRNAIERVFRGIKRRTSSFSNCSINIRSTTVESCLQAFAVWQNATN</sequence>
<name>L9ZDI4_NATA2</name>
<proteinExistence type="predicted"/>
<gene>
    <name evidence="1" type="ORF">C485_16520</name>
</gene>
<accession>L9ZDI4</accession>
<evidence type="ECO:0000313" key="2">
    <source>
        <dbReference type="Proteomes" id="UP000011511"/>
    </source>
</evidence>
<dbReference type="PANTHER" id="PTHR39967">
    <property type="match status" value="1"/>
</dbReference>